<keyword evidence="2" id="KW-1185">Reference proteome</keyword>
<dbReference type="EMBL" id="QGKV02001507">
    <property type="protein sequence ID" value="KAF3527357.1"/>
    <property type="molecule type" value="Genomic_DNA"/>
</dbReference>
<gene>
    <name evidence="1" type="ORF">DY000_02042324</name>
</gene>
<proteinExistence type="predicted"/>
<name>A0ABQ7B4Q3_BRACR</name>
<reference evidence="1 2" key="1">
    <citation type="journal article" date="2020" name="BMC Genomics">
        <title>Intraspecific diversification of the crop wild relative Brassica cretica Lam. using demographic model selection.</title>
        <authorList>
            <person name="Kioukis A."/>
            <person name="Michalopoulou V.A."/>
            <person name="Briers L."/>
            <person name="Pirintsos S."/>
            <person name="Studholme D.J."/>
            <person name="Pavlidis P."/>
            <person name="Sarris P.F."/>
        </authorList>
    </citation>
    <scope>NUCLEOTIDE SEQUENCE [LARGE SCALE GENOMIC DNA]</scope>
    <source>
        <strain evidence="2">cv. PFS-1207/04</strain>
    </source>
</reference>
<sequence>MASLGEIEESNDLVNHVGGVFRYFIVDVVDPGSTPDVARCSRELGEKFLNHEQGLNQHRLIDSWISRLEEERHMKKVPSEIEETRKVKEIFGLQEKKENCWTFFATAAQVYGGRIHESVESVEMISSYEIRVSLEFSRGARICYCVRRTSGYSQDKMMVFLVSVKGVADDLKGIDSCGVRLNRWRCQIDIDSGWKHVCFRFSAWDSVVVCFGFSGHMRGRTNESTGYHGCRAAVQSDVQGKVFIQIVTKEILRMRSLVSTGY</sequence>
<evidence type="ECO:0008006" key="3">
    <source>
        <dbReference type="Google" id="ProtNLM"/>
    </source>
</evidence>
<comment type="caution">
    <text evidence="1">The sequence shown here is derived from an EMBL/GenBank/DDBJ whole genome shotgun (WGS) entry which is preliminary data.</text>
</comment>
<dbReference type="Proteomes" id="UP000266723">
    <property type="component" value="Unassembled WGS sequence"/>
</dbReference>
<organism evidence="1 2">
    <name type="scientific">Brassica cretica</name>
    <name type="common">Mustard</name>
    <dbReference type="NCBI Taxonomy" id="69181"/>
    <lineage>
        <taxon>Eukaryota</taxon>
        <taxon>Viridiplantae</taxon>
        <taxon>Streptophyta</taxon>
        <taxon>Embryophyta</taxon>
        <taxon>Tracheophyta</taxon>
        <taxon>Spermatophyta</taxon>
        <taxon>Magnoliopsida</taxon>
        <taxon>eudicotyledons</taxon>
        <taxon>Gunneridae</taxon>
        <taxon>Pentapetalae</taxon>
        <taxon>rosids</taxon>
        <taxon>malvids</taxon>
        <taxon>Brassicales</taxon>
        <taxon>Brassicaceae</taxon>
        <taxon>Brassiceae</taxon>
        <taxon>Brassica</taxon>
    </lineage>
</organism>
<evidence type="ECO:0000313" key="1">
    <source>
        <dbReference type="EMBL" id="KAF3527357.1"/>
    </source>
</evidence>
<accession>A0ABQ7B4Q3</accession>
<protein>
    <recommendedName>
        <fullName evidence="3">Rx N-terminal domain-containing protein</fullName>
    </recommendedName>
</protein>
<evidence type="ECO:0000313" key="2">
    <source>
        <dbReference type="Proteomes" id="UP000266723"/>
    </source>
</evidence>